<accession>A0A1U9NLT6</accession>
<dbReference type="Gene3D" id="3.40.50.620">
    <property type="entry name" value="HUPs"/>
    <property type="match status" value="1"/>
</dbReference>
<dbReference type="InterPro" id="IPR014730">
    <property type="entry name" value="ETF_a/b_N"/>
</dbReference>
<feature type="domain" description="Electron transfer flavoprotein alpha/beta-subunit N-terminal" evidence="2">
    <location>
        <begin position="26"/>
        <end position="212"/>
    </location>
</feature>
<gene>
    <name evidence="3" type="primary">etfB_1</name>
    <name evidence="3" type="ORF">STSP2_01706</name>
</gene>
<dbReference type="PANTHER" id="PTHR21294:SF17">
    <property type="entry name" value="PROTEIN FIXA"/>
    <property type="match status" value="1"/>
</dbReference>
<dbReference type="Pfam" id="PF01012">
    <property type="entry name" value="ETF"/>
    <property type="match status" value="1"/>
</dbReference>
<sequence length="303" mass="33046">MAYNCVVLVKQVPDTTRITGEAMNPDGTVNRGALPAIFNPEDLNALELALDIKDKFGGKVTAITMGLPTASTVLKEALYRGADEAILVTDRRCAASDTLATSYILSCAVKKLDPDIILCGRQAIDGDTAQVGPQLAEKLGVAQITYVEKLLQLEEDRIAAKRSFGNGWQEVRGKLPVLLTVVEEANEPRVNVAHRMMKYKNAMSKADVEKQIRAENPDMDDEAFNNAVNAEVTKLENKGILIKQWDLDFLAADLQWCGRDGSPTKVHRIQSVVLAAKGAKDVEATDQGITDMVHELIEDNTIA</sequence>
<organism evidence="3 4">
    <name type="scientific">Anaerohalosphaera lusitana</name>
    <dbReference type="NCBI Taxonomy" id="1936003"/>
    <lineage>
        <taxon>Bacteria</taxon>
        <taxon>Pseudomonadati</taxon>
        <taxon>Planctomycetota</taxon>
        <taxon>Phycisphaerae</taxon>
        <taxon>Sedimentisphaerales</taxon>
        <taxon>Anaerohalosphaeraceae</taxon>
        <taxon>Anaerohalosphaera</taxon>
    </lineage>
</organism>
<dbReference type="KEGG" id="alus:STSP2_01706"/>
<dbReference type="GO" id="GO:0009055">
    <property type="term" value="F:electron transfer activity"/>
    <property type="evidence" value="ECO:0007669"/>
    <property type="project" value="InterPro"/>
</dbReference>
<reference evidence="4" key="1">
    <citation type="submission" date="2017-02" db="EMBL/GenBank/DDBJ databases">
        <title>Comparative genomics and description of representatives of a novel lineage of planctomycetes thriving in anoxic sediments.</title>
        <authorList>
            <person name="Spring S."/>
            <person name="Bunk B."/>
            <person name="Sproer C."/>
        </authorList>
    </citation>
    <scope>NUCLEOTIDE SEQUENCE [LARGE SCALE GENOMIC DNA]</scope>
    <source>
        <strain evidence="4">ST-NAGAB-D1</strain>
    </source>
</reference>
<evidence type="ECO:0000313" key="4">
    <source>
        <dbReference type="Proteomes" id="UP000189674"/>
    </source>
</evidence>
<dbReference type="InterPro" id="IPR014729">
    <property type="entry name" value="Rossmann-like_a/b/a_fold"/>
</dbReference>
<dbReference type="CDD" id="cd01714">
    <property type="entry name" value="ETF_beta"/>
    <property type="match status" value="1"/>
</dbReference>
<dbReference type="RefSeq" id="WP_146661622.1">
    <property type="nucleotide sequence ID" value="NZ_CP019791.1"/>
</dbReference>
<dbReference type="PANTHER" id="PTHR21294">
    <property type="entry name" value="ELECTRON TRANSFER FLAVOPROTEIN BETA-SUBUNIT"/>
    <property type="match status" value="1"/>
</dbReference>
<evidence type="ECO:0000313" key="3">
    <source>
        <dbReference type="EMBL" id="AQT68540.1"/>
    </source>
</evidence>
<evidence type="ECO:0000259" key="2">
    <source>
        <dbReference type="SMART" id="SM00893"/>
    </source>
</evidence>
<dbReference type="STRING" id="1936003.STSP2_01706"/>
<dbReference type="InterPro" id="IPR033948">
    <property type="entry name" value="ETF_beta_N"/>
</dbReference>
<keyword evidence="1" id="KW-0249">Electron transport</keyword>
<dbReference type="SMART" id="SM00893">
    <property type="entry name" value="ETF"/>
    <property type="match status" value="1"/>
</dbReference>
<keyword evidence="1" id="KW-0813">Transport</keyword>
<dbReference type="OrthoDB" id="9804960at2"/>
<dbReference type="Proteomes" id="UP000189674">
    <property type="component" value="Chromosome"/>
</dbReference>
<evidence type="ECO:0000256" key="1">
    <source>
        <dbReference type="ARBA" id="ARBA00022982"/>
    </source>
</evidence>
<protein>
    <submittedName>
        <fullName evidence="3">Electron transfer flavoprotein small subunit</fullName>
    </submittedName>
</protein>
<dbReference type="EMBL" id="CP019791">
    <property type="protein sequence ID" value="AQT68540.1"/>
    <property type="molecule type" value="Genomic_DNA"/>
</dbReference>
<dbReference type="AlphaFoldDB" id="A0A1U9NLT6"/>
<name>A0A1U9NLT6_9BACT</name>
<dbReference type="PIRSF" id="PIRSF000090">
    <property type="entry name" value="Beta-ETF"/>
    <property type="match status" value="1"/>
</dbReference>
<proteinExistence type="predicted"/>
<dbReference type="InterPro" id="IPR012255">
    <property type="entry name" value="ETF_b"/>
</dbReference>
<keyword evidence="4" id="KW-1185">Reference proteome</keyword>
<dbReference type="SUPFAM" id="SSF52402">
    <property type="entry name" value="Adenine nucleotide alpha hydrolases-like"/>
    <property type="match status" value="1"/>
</dbReference>